<dbReference type="Proteomes" id="UP000002009">
    <property type="component" value="Chromosome 9"/>
</dbReference>
<keyword evidence="1" id="KW-0472">Membrane</keyword>
<dbReference type="AlphaFoldDB" id="C1ECR9"/>
<dbReference type="PANTHER" id="PTHR34286:SF1">
    <property type="entry name" value="TRANSMEMBRANE PROTEIN"/>
    <property type="match status" value="1"/>
</dbReference>
<dbReference type="OMA" id="MLWAKQY"/>
<keyword evidence="3" id="KW-1185">Reference proteome</keyword>
<sequence>MGAPAGFDTSKVWSPAGGWFADPKHWKRNTAMGFGVLAVASAMIFNYSRKLEQRPLAPTRRIPSQAWCKNFPEGSPAK</sequence>
<dbReference type="GeneID" id="8246561"/>
<evidence type="ECO:0000313" key="3">
    <source>
        <dbReference type="Proteomes" id="UP000002009"/>
    </source>
</evidence>
<accession>C1ECR9</accession>
<dbReference type="KEGG" id="mis:MICPUN_113359"/>
<dbReference type="OrthoDB" id="2100988at2759"/>
<protein>
    <submittedName>
        <fullName evidence="2">Uncharacterized protein</fullName>
    </submittedName>
</protein>
<keyword evidence="1" id="KW-0812">Transmembrane</keyword>
<dbReference type="PANTHER" id="PTHR34286">
    <property type="entry name" value="TRANSMEMBRANE PROTEIN"/>
    <property type="match status" value="1"/>
</dbReference>
<keyword evidence="1" id="KW-1133">Transmembrane helix</keyword>
<feature type="transmembrane region" description="Helical" evidence="1">
    <location>
        <begin position="30"/>
        <end position="47"/>
    </location>
</feature>
<gene>
    <name evidence="2" type="ORF">MICPUN_113359</name>
</gene>
<reference evidence="2 3" key="1">
    <citation type="journal article" date="2009" name="Science">
        <title>Green evolution and dynamic adaptations revealed by genomes of the marine picoeukaryotes Micromonas.</title>
        <authorList>
            <person name="Worden A.Z."/>
            <person name="Lee J.H."/>
            <person name="Mock T."/>
            <person name="Rouze P."/>
            <person name="Simmons M.P."/>
            <person name="Aerts A.L."/>
            <person name="Allen A.E."/>
            <person name="Cuvelier M.L."/>
            <person name="Derelle E."/>
            <person name="Everett M.V."/>
            <person name="Foulon E."/>
            <person name="Grimwood J."/>
            <person name="Gundlach H."/>
            <person name="Henrissat B."/>
            <person name="Napoli C."/>
            <person name="McDonald S.M."/>
            <person name="Parker M.S."/>
            <person name="Rombauts S."/>
            <person name="Salamov A."/>
            <person name="Von Dassow P."/>
            <person name="Badger J.H."/>
            <person name="Coutinho P.M."/>
            <person name="Demir E."/>
            <person name="Dubchak I."/>
            <person name="Gentemann C."/>
            <person name="Eikrem W."/>
            <person name="Gready J.E."/>
            <person name="John U."/>
            <person name="Lanier W."/>
            <person name="Lindquist E.A."/>
            <person name="Lucas S."/>
            <person name="Mayer K.F."/>
            <person name="Moreau H."/>
            <person name="Not F."/>
            <person name="Otillar R."/>
            <person name="Panaud O."/>
            <person name="Pangilinan J."/>
            <person name="Paulsen I."/>
            <person name="Piegu B."/>
            <person name="Poliakov A."/>
            <person name="Robbens S."/>
            <person name="Schmutz J."/>
            <person name="Toulza E."/>
            <person name="Wyss T."/>
            <person name="Zelensky A."/>
            <person name="Zhou K."/>
            <person name="Armbrust E.V."/>
            <person name="Bhattacharya D."/>
            <person name="Goodenough U.W."/>
            <person name="Van de Peer Y."/>
            <person name="Grigoriev I.V."/>
        </authorList>
    </citation>
    <scope>NUCLEOTIDE SEQUENCE [LARGE SCALE GENOMIC DNA]</scope>
    <source>
        <strain evidence="3">RCC299 / NOUM17</strain>
    </source>
</reference>
<name>C1ECR9_MICCC</name>
<dbReference type="eggNOG" id="ENOG502S5F8">
    <property type="taxonomic scope" value="Eukaryota"/>
</dbReference>
<evidence type="ECO:0000256" key="1">
    <source>
        <dbReference type="SAM" id="Phobius"/>
    </source>
</evidence>
<dbReference type="EMBL" id="CP001329">
    <property type="protein sequence ID" value="ACO65628.1"/>
    <property type="molecule type" value="Genomic_DNA"/>
</dbReference>
<evidence type="ECO:0000313" key="2">
    <source>
        <dbReference type="EMBL" id="ACO65628.1"/>
    </source>
</evidence>
<proteinExistence type="predicted"/>
<organism evidence="2 3">
    <name type="scientific">Micromonas commoda (strain RCC299 / NOUM17 / CCMP2709)</name>
    <name type="common">Picoplanktonic green alga</name>
    <dbReference type="NCBI Taxonomy" id="296587"/>
    <lineage>
        <taxon>Eukaryota</taxon>
        <taxon>Viridiplantae</taxon>
        <taxon>Chlorophyta</taxon>
        <taxon>Mamiellophyceae</taxon>
        <taxon>Mamiellales</taxon>
        <taxon>Mamiellaceae</taxon>
        <taxon>Micromonas</taxon>
    </lineage>
</organism>
<dbReference type="STRING" id="296587.C1ECR9"/>
<dbReference type="InParanoid" id="C1ECR9"/>
<dbReference type="FunCoup" id="C1ECR9">
    <property type="interactions" value="251"/>
</dbReference>
<dbReference type="RefSeq" id="XP_002504370.1">
    <property type="nucleotide sequence ID" value="XM_002504324.1"/>
</dbReference>